<feature type="non-terminal residue" evidence="1">
    <location>
        <position position="84"/>
    </location>
</feature>
<accession>A0ABN7XH37</accession>
<name>A0ABN7XH37_GIGMA</name>
<organism evidence="1 2">
    <name type="scientific">Gigaspora margarita</name>
    <dbReference type="NCBI Taxonomy" id="4874"/>
    <lineage>
        <taxon>Eukaryota</taxon>
        <taxon>Fungi</taxon>
        <taxon>Fungi incertae sedis</taxon>
        <taxon>Mucoromycota</taxon>
        <taxon>Glomeromycotina</taxon>
        <taxon>Glomeromycetes</taxon>
        <taxon>Diversisporales</taxon>
        <taxon>Gigasporaceae</taxon>
        <taxon>Gigaspora</taxon>
    </lineage>
</organism>
<comment type="caution">
    <text evidence="1">The sequence shown here is derived from an EMBL/GenBank/DDBJ whole genome shotgun (WGS) entry which is preliminary data.</text>
</comment>
<sequence>MSFNNWAELDKWLDNHGLESGFAFTITHSEKDKEDKISRRHVYKCMKEAHIVKERDSGHHTTGCTFCVNAYRRKNNFVYITKID</sequence>
<proteinExistence type="predicted"/>
<dbReference type="EMBL" id="CAJVQB010140215">
    <property type="protein sequence ID" value="CAG8854596.1"/>
    <property type="molecule type" value="Genomic_DNA"/>
</dbReference>
<dbReference type="Proteomes" id="UP000789901">
    <property type="component" value="Unassembled WGS sequence"/>
</dbReference>
<keyword evidence="2" id="KW-1185">Reference proteome</keyword>
<protein>
    <submittedName>
        <fullName evidence="1">45475_t:CDS:1</fullName>
    </submittedName>
</protein>
<evidence type="ECO:0000313" key="1">
    <source>
        <dbReference type="EMBL" id="CAG8854596.1"/>
    </source>
</evidence>
<reference evidence="1 2" key="1">
    <citation type="submission" date="2021-06" db="EMBL/GenBank/DDBJ databases">
        <authorList>
            <person name="Kallberg Y."/>
            <person name="Tangrot J."/>
            <person name="Rosling A."/>
        </authorList>
    </citation>
    <scope>NUCLEOTIDE SEQUENCE [LARGE SCALE GENOMIC DNA]</scope>
    <source>
        <strain evidence="1 2">120-4 pot B 10/14</strain>
    </source>
</reference>
<feature type="non-terminal residue" evidence="1">
    <location>
        <position position="1"/>
    </location>
</feature>
<evidence type="ECO:0000313" key="2">
    <source>
        <dbReference type="Proteomes" id="UP000789901"/>
    </source>
</evidence>
<gene>
    <name evidence="1" type="ORF">GMARGA_LOCUS43417</name>
</gene>